<dbReference type="AlphaFoldDB" id="A0A067M958"/>
<feature type="transmembrane region" description="Helical" evidence="1">
    <location>
        <begin position="6"/>
        <end position="25"/>
    </location>
</feature>
<evidence type="ECO:0000313" key="2">
    <source>
        <dbReference type="EMBL" id="KDQ08131.1"/>
    </source>
</evidence>
<accession>A0A067M958</accession>
<evidence type="ECO:0000313" key="3">
    <source>
        <dbReference type="Proteomes" id="UP000027195"/>
    </source>
</evidence>
<dbReference type="EMBL" id="KL198095">
    <property type="protein sequence ID" value="KDQ08131.1"/>
    <property type="molecule type" value="Genomic_DNA"/>
</dbReference>
<organism evidence="2 3">
    <name type="scientific">Botryobasidium botryosum (strain FD-172 SS1)</name>
    <dbReference type="NCBI Taxonomy" id="930990"/>
    <lineage>
        <taxon>Eukaryota</taxon>
        <taxon>Fungi</taxon>
        <taxon>Dikarya</taxon>
        <taxon>Basidiomycota</taxon>
        <taxon>Agaricomycotina</taxon>
        <taxon>Agaricomycetes</taxon>
        <taxon>Cantharellales</taxon>
        <taxon>Botryobasidiaceae</taxon>
        <taxon>Botryobasidium</taxon>
    </lineage>
</organism>
<keyword evidence="1" id="KW-0812">Transmembrane</keyword>
<keyword evidence="1" id="KW-1133">Transmembrane helix</keyword>
<protein>
    <submittedName>
        <fullName evidence="2">Uncharacterized protein</fullName>
    </submittedName>
</protein>
<reference evidence="3" key="1">
    <citation type="journal article" date="2014" name="Proc. Natl. Acad. Sci. U.S.A.">
        <title>Extensive sampling of basidiomycete genomes demonstrates inadequacy of the white-rot/brown-rot paradigm for wood decay fungi.</title>
        <authorList>
            <person name="Riley R."/>
            <person name="Salamov A.A."/>
            <person name="Brown D.W."/>
            <person name="Nagy L.G."/>
            <person name="Floudas D."/>
            <person name="Held B.W."/>
            <person name="Levasseur A."/>
            <person name="Lombard V."/>
            <person name="Morin E."/>
            <person name="Otillar R."/>
            <person name="Lindquist E.A."/>
            <person name="Sun H."/>
            <person name="LaButti K.M."/>
            <person name="Schmutz J."/>
            <person name="Jabbour D."/>
            <person name="Luo H."/>
            <person name="Baker S.E."/>
            <person name="Pisabarro A.G."/>
            <person name="Walton J.D."/>
            <person name="Blanchette R.A."/>
            <person name="Henrissat B."/>
            <person name="Martin F."/>
            <person name="Cullen D."/>
            <person name="Hibbett D.S."/>
            <person name="Grigoriev I.V."/>
        </authorList>
    </citation>
    <scope>NUCLEOTIDE SEQUENCE [LARGE SCALE GENOMIC DNA]</scope>
    <source>
        <strain evidence="3">FD-172 SS1</strain>
    </source>
</reference>
<evidence type="ECO:0000256" key="1">
    <source>
        <dbReference type="SAM" id="Phobius"/>
    </source>
</evidence>
<keyword evidence="1" id="KW-0472">Membrane</keyword>
<dbReference type="InParanoid" id="A0A067M958"/>
<sequence>MPDPLVTLAITVSLFMAFLTLHRTLHDQPHSTSISRTISDEGFVPTISLSLPRSIKHFQLQVPDAYKFLRAHLLRDT</sequence>
<name>A0A067M958_BOTB1</name>
<gene>
    <name evidence="2" type="ORF">BOTBODRAFT_38233</name>
</gene>
<keyword evidence="3" id="KW-1185">Reference proteome</keyword>
<dbReference type="HOGENOM" id="CLU_2637763_0_0_1"/>
<proteinExistence type="predicted"/>
<dbReference type="Proteomes" id="UP000027195">
    <property type="component" value="Unassembled WGS sequence"/>
</dbReference>